<evidence type="ECO:0000313" key="2">
    <source>
        <dbReference type="Proteomes" id="UP000679779"/>
    </source>
</evidence>
<protein>
    <submittedName>
        <fullName evidence="1">Uncharacterized protein</fullName>
    </submittedName>
</protein>
<reference evidence="1" key="1">
    <citation type="submission" date="2021-03" db="EMBL/GenBank/DDBJ databases">
        <title>Antimicrobial resistance genes in bacteria isolated from Japanese honey, and their potential for conferring macrolide and lincosamide resistance in the American foulbrood pathogen Paenibacillus larvae.</title>
        <authorList>
            <person name="Okamoto M."/>
            <person name="Kumagai M."/>
            <person name="Kanamori H."/>
            <person name="Takamatsu D."/>
        </authorList>
    </citation>
    <scope>NUCLEOTIDE SEQUENCE</scope>
    <source>
        <strain evidence="1">J2TS6</strain>
    </source>
</reference>
<gene>
    <name evidence="1" type="ORF">J2TS6_16960</name>
</gene>
<accession>A0A919XGJ1</accession>
<comment type="caution">
    <text evidence="1">The sequence shown here is derived from an EMBL/GenBank/DDBJ whole genome shotgun (WGS) entry which is preliminary data.</text>
</comment>
<dbReference type="Proteomes" id="UP000679779">
    <property type="component" value="Unassembled WGS sequence"/>
</dbReference>
<name>A0A919XGJ1_9BACL</name>
<proteinExistence type="predicted"/>
<keyword evidence="2" id="KW-1185">Reference proteome</keyword>
<evidence type="ECO:0000313" key="1">
    <source>
        <dbReference type="EMBL" id="GIO30555.1"/>
    </source>
</evidence>
<organism evidence="1 2">
    <name type="scientific">Paenibacillus albilobatus</name>
    <dbReference type="NCBI Taxonomy" id="2716884"/>
    <lineage>
        <taxon>Bacteria</taxon>
        <taxon>Bacillati</taxon>
        <taxon>Bacillota</taxon>
        <taxon>Bacilli</taxon>
        <taxon>Bacillales</taxon>
        <taxon>Paenibacillaceae</taxon>
        <taxon>Paenibacillus</taxon>
    </lineage>
</organism>
<sequence>MVSEVTYKAPESASKQKTGLFYGSCPKGLFIRHMWQAAVSFMVVSLEAFVGANPHQA</sequence>
<dbReference type="AlphaFoldDB" id="A0A919XGJ1"/>
<dbReference type="EMBL" id="BORQ01000002">
    <property type="protein sequence ID" value="GIO30555.1"/>
    <property type="molecule type" value="Genomic_DNA"/>
</dbReference>